<feature type="transmembrane region" description="Helical" evidence="1">
    <location>
        <begin position="63"/>
        <end position="85"/>
    </location>
</feature>
<evidence type="ECO:0000256" key="1">
    <source>
        <dbReference type="SAM" id="Phobius"/>
    </source>
</evidence>
<feature type="transmembrane region" description="Helical" evidence="1">
    <location>
        <begin position="39"/>
        <end position="57"/>
    </location>
</feature>
<name>A0A1I7FCZ5_9BACL</name>
<reference evidence="3" key="1">
    <citation type="submission" date="2016-10" db="EMBL/GenBank/DDBJ databases">
        <authorList>
            <person name="Varghese N."/>
        </authorList>
    </citation>
    <scope>NUCLEOTIDE SEQUENCE [LARGE SCALE GENOMIC DNA]</scope>
    <source>
        <strain evidence="3">DSM 17980</strain>
    </source>
</reference>
<dbReference type="RefSeq" id="WP_074948669.1">
    <property type="nucleotide sequence ID" value="NZ_FPBV01000001.1"/>
</dbReference>
<evidence type="ECO:0000313" key="2">
    <source>
        <dbReference type="EMBL" id="SFU34001.1"/>
    </source>
</evidence>
<organism evidence="2 3">
    <name type="scientific">Alicyclobacillus macrosporangiidus</name>
    <dbReference type="NCBI Taxonomy" id="392015"/>
    <lineage>
        <taxon>Bacteria</taxon>
        <taxon>Bacillati</taxon>
        <taxon>Bacillota</taxon>
        <taxon>Bacilli</taxon>
        <taxon>Bacillales</taxon>
        <taxon>Alicyclobacillaceae</taxon>
        <taxon>Alicyclobacillus</taxon>
    </lineage>
</organism>
<dbReference type="OrthoDB" id="2376080at2"/>
<dbReference type="STRING" id="392015.SAMN05421543_101185"/>
<proteinExistence type="predicted"/>
<keyword evidence="1" id="KW-0812">Transmembrane</keyword>
<dbReference type="AlphaFoldDB" id="A0A1I7FCZ5"/>
<dbReference type="Proteomes" id="UP000183508">
    <property type="component" value="Unassembled WGS sequence"/>
</dbReference>
<gene>
    <name evidence="2" type="ORF">SAMN05421543_101185</name>
</gene>
<keyword evidence="1" id="KW-0472">Membrane</keyword>
<evidence type="ECO:0000313" key="3">
    <source>
        <dbReference type="Proteomes" id="UP000183508"/>
    </source>
</evidence>
<accession>A0A1I7FCZ5</accession>
<sequence>MQGLGWEWLQSPEALSAAAVIIIEYVKDVPGIRRIPTKLLALIVGEALVMLTIQPFPTTLRGLAVIWLDGLLVGAASIGGWHLVLEWAGRPEVVRRHVRCLRDRRVSTRG</sequence>
<keyword evidence="1" id="KW-1133">Transmembrane helix</keyword>
<protein>
    <submittedName>
        <fullName evidence="2">Uncharacterized protein</fullName>
    </submittedName>
</protein>
<keyword evidence="3" id="KW-1185">Reference proteome</keyword>
<dbReference type="EMBL" id="FPBV01000001">
    <property type="protein sequence ID" value="SFU34001.1"/>
    <property type="molecule type" value="Genomic_DNA"/>
</dbReference>